<dbReference type="AlphaFoldDB" id="A0A0L8H178"/>
<evidence type="ECO:0000256" key="2">
    <source>
        <dbReference type="SAM" id="Phobius"/>
    </source>
</evidence>
<feature type="region of interest" description="Disordered" evidence="1">
    <location>
        <begin position="50"/>
        <end position="83"/>
    </location>
</feature>
<keyword evidence="2" id="KW-0812">Transmembrane</keyword>
<organism evidence="3">
    <name type="scientific">Octopus bimaculoides</name>
    <name type="common">California two-spotted octopus</name>
    <dbReference type="NCBI Taxonomy" id="37653"/>
    <lineage>
        <taxon>Eukaryota</taxon>
        <taxon>Metazoa</taxon>
        <taxon>Spiralia</taxon>
        <taxon>Lophotrochozoa</taxon>
        <taxon>Mollusca</taxon>
        <taxon>Cephalopoda</taxon>
        <taxon>Coleoidea</taxon>
        <taxon>Octopodiformes</taxon>
        <taxon>Octopoda</taxon>
        <taxon>Incirrata</taxon>
        <taxon>Octopodidae</taxon>
        <taxon>Octopus</taxon>
    </lineage>
</organism>
<sequence length="103" mass="12740">MLFFTTDCLGKNSAIAAVFVEVDTFSWSVGEWLFIEYFFLMIYIYIEREGEKERRRDREGETEKERQRRRDREGETEKERQRRRDRDLAFQFQNYVIVYVMIT</sequence>
<evidence type="ECO:0000313" key="3">
    <source>
        <dbReference type="EMBL" id="KOF82983.1"/>
    </source>
</evidence>
<reference evidence="3" key="1">
    <citation type="submission" date="2015-07" db="EMBL/GenBank/DDBJ databases">
        <title>MeaNS - Measles Nucleotide Surveillance Program.</title>
        <authorList>
            <person name="Tran T."/>
            <person name="Druce J."/>
        </authorList>
    </citation>
    <scope>NUCLEOTIDE SEQUENCE</scope>
    <source>
        <strain evidence="3">UCB-OBI-ISO-001</strain>
        <tissue evidence="3">Gonad</tissue>
    </source>
</reference>
<gene>
    <name evidence="3" type="ORF">OCBIM_22024572mg</name>
</gene>
<keyword evidence="2" id="KW-1133">Transmembrane helix</keyword>
<feature type="non-terminal residue" evidence="3">
    <location>
        <position position="103"/>
    </location>
</feature>
<dbReference type="EMBL" id="KQ419600">
    <property type="protein sequence ID" value="KOF82983.1"/>
    <property type="molecule type" value="Genomic_DNA"/>
</dbReference>
<proteinExistence type="predicted"/>
<protein>
    <submittedName>
        <fullName evidence="3">Uncharacterized protein</fullName>
    </submittedName>
</protein>
<keyword evidence="2" id="KW-0472">Membrane</keyword>
<accession>A0A0L8H178</accession>
<evidence type="ECO:0000256" key="1">
    <source>
        <dbReference type="SAM" id="MobiDB-lite"/>
    </source>
</evidence>
<feature type="transmembrane region" description="Helical" evidence="2">
    <location>
        <begin position="29"/>
        <end position="46"/>
    </location>
</feature>
<name>A0A0L8H178_OCTBM</name>